<keyword evidence="3" id="KW-0456">Lyase</keyword>
<evidence type="ECO:0000256" key="2">
    <source>
        <dbReference type="RuleBase" id="RU003707"/>
    </source>
</evidence>
<dbReference type="SUPFAM" id="SSF52096">
    <property type="entry name" value="ClpP/crotonase"/>
    <property type="match status" value="1"/>
</dbReference>
<dbReference type="PROSITE" id="PS00166">
    <property type="entry name" value="ENOYL_COA_HYDRATASE"/>
    <property type="match status" value="1"/>
</dbReference>
<evidence type="ECO:0000313" key="4">
    <source>
        <dbReference type="Proteomes" id="UP000005953"/>
    </source>
</evidence>
<sequence length="265" mass="29527">MSQDRVSVTITEQGIAYVRLDRPEKRNALDRAMLSDLVATARKLKKNKQLRAVILSGEGASFCAGLDFPYVAKHPDIIPRFFLKLPWSQDNMFQRVGHIWRSLPVPVIAAVHGHCFGGGLQIALGCDVRFTTADAQWSIMEIKWGLIPDMSGTVALSRLMRYDIAQELTMTGRIISGADAVAYGLATHCVDDPIAAATQLAEEISERSPNAVAVTKGLFAKIWKAGDRRALFWERMYQLRLLGRKNQRIAMSNGIKGENRPFESR</sequence>
<dbReference type="Proteomes" id="UP000005953">
    <property type="component" value="Unassembled WGS sequence"/>
</dbReference>
<dbReference type="EC" id="4.2.1.17" evidence="3"/>
<dbReference type="InterPro" id="IPR001753">
    <property type="entry name" value="Enoyl-CoA_hydra/iso"/>
</dbReference>
<dbReference type="EMBL" id="AAOE01000010">
    <property type="protein sequence ID" value="EAR09383.1"/>
    <property type="molecule type" value="Genomic_DNA"/>
</dbReference>
<proteinExistence type="inferred from homology"/>
<evidence type="ECO:0000256" key="1">
    <source>
        <dbReference type="ARBA" id="ARBA00005254"/>
    </source>
</evidence>
<dbReference type="OrthoDB" id="9807606at2"/>
<dbReference type="NCBIfam" id="NF005699">
    <property type="entry name" value="PRK07509.1"/>
    <property type="match status" value="1"/>
</dbReference>
<comment type="similarity">
    <text evidence="1 2">Belongs to the enoyl-CoA hydratase/isomerase family.</text>
</comment>
<dbReference type="InterPro" id="IPR018376">
    <property type="entry name" value="Enoyl-CoA_hyd/isom_CS"/>
</dbReference>
<dbReference type="GO" id="GO:0004300">
    <property type="term" value="F:enoyl-CoA hydratase activity"/>
    <property type="evidence" value="ECO:0007669"/>
    <property type="project" value="UniProtKB-EC"/>
</dbReference>
<dbReference type="STRING" id="314283.MED297_02147"/>
<evidence type="ECO:0000313" key="3">
    <source>
        <dbReference type="EMBL" id="EAR09383.1"/>
    </source>
</evidence>
<keyword evidence="4" id="KW-1185">Reference proteome</keyword>
<dbReference type="PANTHER" id="PTHR43149">
    <property type="entry name" value="ENOYL-COA HYDRATASE"/>
    <property type="match status" value="1"/>
</dbReference>
<gene>
    <name evidence="3" type="ORF">MED297_02147</name>
</gene>
<dbReference type="GO" id="GO:0016853">
    <property type="term" value="F:isomerase activity"/>
    <property type="evidence" value="ECO:0007669"/>
    <property type="project" value="InterPro"/>
</dbReference>
<accession>A4BEF6</accession>
<dbReference type="InterPro" id="IPR045002">
    <property type="entry name" value="Ech1-like"/>
</dbReference>
<dbReference type="InterPro" id="IPR029045">
    <property type="entry name" value="ClpP/crotonase-like_dom_sf"/>
</dbReference>
<reference evidence="3 4" key="1">
    <citation type="submission" date="2006-02" db="EMBL/GenBank/DDBJ databases">
        <authorList>
            <person name="Pinhassi J."/>
            <person name="Pedros-Alio C."/>
            <person name="Ferriera S."/>
            <person name="Johnson J."/>
            <person name="Kravitz S."/>
            <person name="Halpern A."/>
            <person name="Remington K."/>
            <person name="Beeson K."/>
            <person name="Tran B."/>
            <person name="Rogers Y.-H."/>
            <person name="Friedman R."/>
            <person name="Venter J.C."/>
        </authorList>
    </citation>
    <scope>NUCLEOTIDE SEQUENCE [LARGE SCALE GENOMIC DNA]</scope>
    <source>
        <strain evidence="3 4">MED297</strain>
    </source>
</reference>
<protein>
    <submittedName>
        <fullName evidence="3">Enoyl-CoA hydratase</fullName>
        <ecNumber evidence="3">4.2.1.17</ecNumber>
    </submittedName>
</protein>
<dbReference type="HOGENOM" id="CLU_009834_7_0_6"/>
<dbReference type="PANTHER" id="PTHR43149:SF1">
    <property type="entry name" value="DELTA(3,5)-DELTA(2,4)-DIENOYL-COA ISOMERASE, MITOCHONDRIAL"/>
    <property type="match status" value="1"/>
</dbReference>
<dbReference type="RefSeq" id="WP_008046988.1">
    <property type="nucleotide sequence ID" value="NZ_CH724153.1"/>
</dbReference>
<name>A4BEF6_9GAMM</name>
<dbReference type="Pfam" id="PF00378">
    <property type="entry name" value="ECH_1"/>
    <property type="match status" value="1"/>
</dbReference>
<organism evidence="3 4">
    <name type="scientific">Reinekea blandensis MED297</name>
    <dbReference type="NCBI Taxonomy" id="314283"/>
    <lineage>
        <taxon>Bacteria</taxon>
        <taxon>Pseudomonadati</taxon>
        <taxon>Pseudomonadota</taxon>
        <taxon>Gammaproteobacteria</taxon>
        <taxon>Oceanospirillales</taxon>
        <taxon>Saccharospirillaceae</taxon>
        <taxon>Reinekea</taxon>
    </lineage>
</organism>
<dbReference type="AlphaFoldDB" id="A4BEF6"/>
<dbReference type="Gene3D" id="3.90.226.10">
    <property type="entry name" value="2-enoyl-CoA Hydratase, Chain A, domain 1"/>
    <property type="match status" value="1"/>
</dbReference>
<comment type="caution">
    <text evidence="3">The sequence shown here is derived from an EMBL/GenBank/DDBJ whole genome shotgun (WGS) entry which is preliminary data.</text>
</comment>
<dbReference type="CDD" id="cd06558">
    <property type="entry name" value="crotonase-like"/>
    <property type="match status" value="1"/>
</dbReference>